<dbReference type="InterPro" id="IPR051797">
    <property type="entry name" value="TrmB-like"/>
</dbReference>
<accession>A0A4Q5IXQ2</accession>
<dbReference type="SMART" id="SM00421">
    <property type="entry name" value="HTH_LUXR"/>
    <property type="match status" value="1"/>
</dbReference>
<dbReference type="PANTHER" id="PTHR34293:SF1">
    <property type="entry name" value="HTH-TYPE TRANSCRIPTIONAL REGULATOR TRMBL2"/>
    <property type="match status" value="1"/>
</dbReference>
<dbReference type="RefSeq" id="WP_129988344.1">
    <property type="nucleotide sequence ID" value="NZ_SDPU01000028.1"/>
</dbReference>
<organism evidence="2 3">
    <name type="scientific">Nocardioides iriomotensis</name>
    <dbReference type="NCBI Taxonomy" id="715784"/>
    <lineage>
        <taxon>Bacteria</taxon>
        <taxon>Bacillati</taxon>
        <taxon>Actinomycetota</taxon>
        <taxon>Actinomycetes</taxon>
        <taxon>Propionibacteriales</taxon>
        <taxon>Nocardioidaceae</taxon>
        <taxon>Nocardioides</taxon>
    </lineage>
</organism>
<keyword evidence="3" id="KW-1185">Reference proteome</keyword>
<dbReference type="GO" id="GO:0006355">
    <property type="term" value="P:regulation of DNA-templated transcription"/>
    <property type="evidence" value="ECO:0007669"/>
    <property type="project" value="InterPro"/>
</dbReference>
<name>A0A4Q5IXQ2_9ACTN</name>
<evidence type="ECO:0000259" key="1">
    <source>
        <dbReference type="SMART" id="SM00421"/>
    </source>
</evidence>
<comment type="caution">
    <text evidence="2">The sequence shown here is derived from an EMBL/GenBank/DDBJ whole genome shotgun (WGS) entry which is preliminary data.</text>
</comment>
<dbReference type="EMBL" id="SDPU01000028">
    <property type="protein sequence ID" value="RYU10753.1"/>
    <property type="molecule type" value="Genomic_DNA"/>
</dbReference>
<sequence length="331" mass="36651">MPGRDLPSPLAVLGLTDRQERLYRALLRVPAMTPATAAELLGTSVGSSAFADAVDDLMTRGLVLRAVDDLVAAPPERALARLVSDEHHRLQAQREQLAAVRGLLPALEAEHRLTRHARGENVQLQAIRSHEVVPTLEALSLETAGELRWFRPDQWRIAEGRLADRWVAELLREGRRSRAVYPARVLEDAPEVLRRRADMGEHVRVLGTVPGRLAIVGDVAALVPTRFDLADDRVLVVRQSALVQSLTLLFESLWERALVVPGLTDDLVGPAESARRLLLDQLARGAKDEQIARTLGLSLRTVRRRVADLMDELDASSRFEAGVEAVRRGWI</sequence>
<gene>
    <name evidence="2" type="ORF">ETU37_16000</name>
</gene>
<dbReference type="InterPro" id="IPR016032">
    <property type="entry name" value="Sig_transdc_resp-reg_C-effctor"/>
</dbReference>
<keyword evidence="2" id="KW-0238">DNA-binding</keyword>
<feature type="domain" description="HTH luxR-type" evidence="1">
    <location>
        <begin position="276"/>
        <end position="325"/>
    </location>
</feature>
<proteinExistence type="predicted"/>
<reference evidence="2 3" key="1">
    <citation type="submission" date="2019-01" db="EMBL/GenBank/DDBJ databases">
        <title>Nocardioides guangzhouensis sp. nov., an actinobacterium isolated from soil.</title>
        <authorList>
            <person name="Fu Y."/>
            <person name="Cai Y."/>
            <person name="Lin Z."/>
            <person name="Chen P."/>
        </authorList>
    </citation>
    <scope>NUCLEOTIDE SEQUENCE [LARGE SCALE GENOMIC DNA]</scope>
    <source>
        <strain evidence="2 3">NBRC 105384</strain>
    </source>
</reference>
<dbReference type="InterPro" id="IPR000792">
    <property type="entry name" value="Tscrpt_reg_LuxR_C"/>
</dbReference>
<protein>
    <submittedName>
        <fullName evidence="2">DNA-binding response regulator</fullName>
    </submittedName>
</protein>
<evidence type="ECO:0000313" key="3">
    <source>
        <dbReference type="Proteomes" id="UP000291189"/>
    </source>
</evidence>
<evidence type="ECO:0000313" key="2">
    <source>
        <dbReference type="EMBL" id="RYU10753.1"/>
    </source>
</evidence>
<dbReference type="GO" id="GO:0003677">
    <property type="term" value="F:DNA binding"/>
    <property type="evidence" value="ECO:0007669"/>
    <property type="project" value="UniProtKB-KW"/>
</dbReference>
<dbReference type="SUPFAM" id="SSF46894">
    <property type="entry name" value="C-terminal effector domain of the bipartite response regulators"/>
    <property type="match status" value="1"/>
</dbReference>
<dbReference type="InterPro" id="IPR036388">
    <property type="entry name" value="WH-like_DNA-bd_sf"/>
</dbReference>
<dbReference type="Proteomes" id="UP000291189">
    <property type="component" value="Unassembled WGS sequence"/>
</dbReference>
<dbReference type="AlphaFoldDB" id="A0A4Q5IXQ2"/>
<dbReference type="Gene3D" id="1.10.10.10">
    <property type="entry name" value="Winged helix-like DNA-binding domain superfamily/Winged helix DNA-binding domain"/>
    <property type="match status" value="1"/>
</dbReference>
<dbReference type="PANTHER" id="PTHR34293">
    <property type="entry name" value="HTH-TYPE TRANSCRIPTIONAL REGULATOR TRMBL2"/>
    <property type="match status" value="1"/>
</dbReference>
<dbReference type="OrthoDB" id="3728246at2"/>